<keyword evidence="1" id="KW-0812">Transmembrane</keyword>
<sequence>MCFAILYKGLYSPVNKELRFNAHALAGLGALNTAVDVALNWLLIYLSFLMGTIAMVRTLLEFRKIHKHHNINYTLLDYVFCFLLIVPLISVVFSPWISEFARFFYDINKEGTGQLFFSTGIAYIGITSIFYRACIHRILYNKRLL</sequence>
<organism evidence="2">
    <name type="scientific">hydrothermal vent metagenome</name>
    <dbReference type="NCBI Taxonomy" id="652676"/>
    <lineage>
        <taxon>unclassified sequences</taxon>
        <taxon>metagenomes</taxon>
        <taxon>ecological metagenomes</taxon>
    </lineage>
</organism>
<protein>
    <submittedName>
        <fullName evidence="2">Uncharacterized protein</fullName>
    </submittedName>
</protein>
<evidence type="ECO:0000256" key="1">
    <source>
        <dbReference type="SAM" id="Phobius"/>
    </source>
</evidence>
<dbReference type="EMBL" id="UOFL01000218">
    <property type="protein sequence ID" value="VAW81448.1"/>
    <property type="molecule type" value="Genomic_DNA"/>
</dbReference>
<feature type="transmembrane region" description="Helical" evidence="1">
    <location>
        <begin position="72"/>
        <end position="96"/>
    </location>
</feature>
<feature type="transmembrane region" description="Helical" evidence="1">
    <location>
        <begin position="38"/>
        <end position="60"/>
    </location>
</feature>
<reference evidence="2" key="1">
    <citation type="submission" date="2018-06" db="EMBL/GenBank/DDBJ databases">
        <authorList>
            <person name="Zhirakovskaya E."/>
        </authorList>
    </citation>
    <scope>NUCLEOTIDE SEQUENCE</scope>
</reference>
<proteinExistence type="predicted"/>
<feature type="transmembrane region" description="Helical" evidence="1">
    <location>
        <begin position="116"/>
        <end position="135"/>
    </location>
</feature>
<name>A0A3B0YKG7_9ZZZZ</name>
<accession>A0A3B0YKG7</accession>
<keyword evidence="1" id="KW-0472">Membrane</keyword>
<evidence type="ECO:0000313" key="2">
    <source>
        <dbReference type="EMBL" id="VAW81448.1"/>
    </source>
</evidence>
<keyword evidence="1" id="KW-1133">Transmembrane helix</keyword>
<gene>
    <name evidence="2" type="ORF">MNBD_GAMMA12-868</name>
</gene>
<dbReference type="AlphaFoldDB" id="A0A3B0YKG7"/>